<evidence type="ECO:0000256" key="2">
    <source>
        <dbReference type="ARBA" id="ARBA00022448"/>
    </source>
</evidence>
<keyword evidence="4" id="KW-0029">Amino-acid transport</keyword>
<accession>A0ABP6EUA6</accession>
<dbReference type="PANTHER" id="PTHR30483">
    <property type="entry name" value="LEUCINE-SPECIFIC-BINDING PROTEIN"/>
    <property type="match status" value="1"/>
</dbReference>
<dbReference type="CDD" id="cd06338">
    <property type="entry name" value="PBP1_ABC_ligand_binding-like"/>
    <property type="match status" value="1"/>
</dbReference>
<feature type="signal peptide" evidence="5">
    <location>
        <begin position="1"/>
        <end position="24"/>
    </location>
</feature>
<comment type="similarity">
    <text evidence="1">Belongs to the leucine-binding protein family.</text>
</comment>
<dbReference type="Gene3D" id="3.40.50.2300">
    <property type="match status" value="2"/>
</dbReference>
<dbReference type="Proteomes" id="UP001501666">
    <property type="component" value="Unassembled WGS sequence"/>
</dbReference>
<dbReference type="SUPFAM" id="SSF53822">
    <property type="entry name" value="Periplasmic binding protein-like I"/>
    <property type="match status" value="1"/>
</dbReference>
<dbReference type="InterPro" id="IPR028082">
    <property type="entry name" value="Peripla_BP_I"/>
</dbReference>
<evidence type="ECO:0000313" key="8">
    <source>
        <dbReference type="Proteomes" id="UP001501666"/>
    </source>
</evidence>
<sequence length="410" mass="43508">MVSFRNGVAALALTSLAISACGGAAQEAAAPSATAAGPVKIGISLPLTGDFSEPGKGIQEGYQVWADMVNAKGGLLGRKVELIFRDDASDPNKVSSDYESLISQDKVNLVFGPFSSRLVIPAAQVAESYDMLFVEPAGAAKEVFEQGFERLFYAAPAIASDHYNYLAEYLLALPADKRPRTAAYASLDDPFAMGTAYGLRDKLAAGGIKTVVDEVYPPETTDFAPIAAKIAAAKPDLVVGGTQFEDSVGLVRALQELGSQPRMAAFSTGPTLAEFPAAVKGAAEHIVSPVGWAVSSGFPGNDAFVKRYKEMFKTDANEDAANGFTVGQIVEAAVNAVKCVEQTKECQTKLADHIRQGSFETIVGPLSFDDKGRPEQAHMIQQYVDGKVEIVLPEGSKAQTAKLVYPKKEW</sequence>
<feature type="chain" id="PRO_5046260910" evidence="5">
    <location>
        <begin position="25"/>
        <end position="410"/>
    </location>
</feature>
<reference evidence="8" key="1">
    <citation type="journal article" date="2019" name="Int. J. Syst. Evol. Microbiol.">
        <title>The Global Catalogue of Microorganisms (GCM) 10K type strain sequencing project: providing services to taxonomists for standard genome sequencing and annotation.</title>
        <authorList>
            <consortium name="The Broad Institute Genomics Platform"/>
            <consortium name="The Broad Institute Genome Sequencing Center for Infectious Disease"/>
            <person name="Wu L."/>
            <person name="Ma J."/>
        </authorList>
    </citation>
    <scope>NUCLEOTIDE SEQUENCE [LARGE SCALE GENOMIC DNA]</scope>
    <source>
        <strain evidence="8">JCM 6835</strain>
    </source>
</reference>
<dbReference type="PRINTS" id="PR00337">
    <property type="entry name" value="LEUILEVALBP"/>
</dbReference>
<dbReference type="PANTHER" id="PTHR30483:SF37">
    <property type="entry name" value="ABC TRANSPORTER SUBSTRATE-BINDING PROTEIN"/>
    <property type="match status" value="1"/>
</dbReference>
<keyword evidence="2" id="KW-0813">Transport</keyword>
<dbReference type="Pfam" id="PF13458">
    <property type="entry name" value="Peripla_BP_6"/>
    <property type="match status" value="1"/>
</dbReference>
<evidence type="ECO:0000256" key="3">
    <source>
        <dbReference type="ARBA" id="ARBA00022729"/>
    </source>
</evidence>
<dbReference type="PROSITE" id="PS51257">
    <property type="entry name" value="PROKAR_LIPOPROTEIN"/>
    <property type="match status" value="1"/>
</dbReference>
<feature type="domain" description="Leucine-binding protein" evidence="6">
    <location>
        <begin position="38"/>
        <end position="386"/>
    </location>
</feature>
<keyword evidence="8" id="KW-1185">Reference proteome</keyword>
<organism evidence="7 8">
    <name type="scientific">Nonomuraea recticatena</name>
    <dbReference type="NCBI Taxonomy" id="46178"/>
    <lineage>
        <taxon>Bacteria</taxon>
        <taxon>Bacillati</taxon>
        <taxon>Actinomycetota</taxon>
        <taxon>Actinomycetes</taxon>
        <taxon>Streptosporangiales</taxon>
        <taxon>Streptosporangiaceae</taxon>
        <taxon>Nonomuraea</taxon>
    </lineage>
</organism>
<evidence type="ECO:0000256" key="5">
    <source>
        <dbReference type="SAM" id="SignalP"/>
    </source>
</evidence>
<evidence type="ECO:0000313" key="7">
    <source>
        <dbReference type="EMBL" id="GAA2675583.1"/>
    </source>
</evidence>
<proteinExistence type="inferred from homology"/>
<dbReference type="EMBL" id="BAAATE010000017">
    <property type="protein sequence ID" value="GAA2675583.1"/>
    <property type="molecule type" value="Genomic_DNA"/>
</dbReference>
<evidence type="ECO:0000256" key="4">
    <source>
        <dbReference type="ARBA" id="ARBA00022970"/>
    </source>
</evidence>
<name>A0ABP6EUA6_9ACTN</name>
<protein>
    <submittedName>
        <fullName evidence="7">Amino acid ABC transporter substrate-binding protein</fullName>
    </submittedName>
</protein>
<gene>
    <name evidence="7" type="ORF">GCM10010412_057310</name>
</gene>
<keyword evidence="3 5" id="KW-0732">Signal</keyword>
<dbReference type="InterPro" id="IPR000709">
    <property type="entry name" value="Leu_Ile_Val-bd"/>
</dbReference>
<evidence type="ECO:0000256" key="1">
    <source>
        <dbReference type="ARBA" id="ARBA00010062"/>
    </source>
</evidence>
<evidence type="ECO:0000259" key="6">
    <source>
        <dbReference type="Pfam" id="PF13458"/>
    </source>
</evidence>
<dbReference type="InterPro" id="IPR051010">
    <property type="entry name" value="BCAA_transport"/>
</dbReference>
<dbReference type="InterPro" id="IPR028081">
    <property type="entry name" value="Leu-bd"/>
</dbReference>
<comment type="caution">
    <text evidence="7">The sequence shown here is derived from an EMBL/GenBank/DDBJ whole genome shotgun (WGS) entry which is preliminary data.</text>
</comment>